<organism evidence="1 2">
    <name type="scientific">Pseudomonas amygdali pv. tabaci</name>
    <name type="common">Pseudomonas syringae pv. tabaci</name>
    <dbReference type="NCBI Taxonomy" id="322"/>
    <lineage>
        <taxon>Bacteria</taxon>
        <taxon>Pseudomonadati</taxon>
        <taxon>Pseudomonadota</taxon>
        <taxon>Gammaproteobacteria</taxon>
        <taxon>Pseudomonadales</taxon>
        <taxon>Pseudomonadaceae</taxon>
        <taxon>Pseudomonas</taxon>
        <taxon>Pseudomonas amygdali</taxon>
    </lineage>
</organism>
<name>A0A3M6GC84_PSEAJ</name>
<sequence length="44" mass="5354">MAWRYRRAHKRKNCALIARKSLFQKLGSLRQFVIMNRLVHSVRL</sequence>
<evidence type="ECO:0000313" key="1">
    <source>
        <dbReference type="EMBL" id="RMV90523.1"/>
    </source>
</evidence>
<accession>A0A3M6GC84</accession>
<proteinExistence type="predicted"/>
<dbReference type="EMBL" id="RBVA01000789">
    <property type="protein sequence ID" value="RMV90523.1"/>
    <property type="molecule type" value="Genomic_DNA"/>
</dbReference>
<gene>
    <name evidence="1" type="ORF">ALP03_102557</name>
</gene>
<evidence type="ECO:0000313" key="2">
    <source>
        <dbReference type="Proteomes" id="UP000271531"/>
    </source>
</evidence>
<protein>
    <submittedName>
        <fullName evidence="1">Uncharacterized protein</fullName>
    </submittedName>
</protein>
<dbReference type="Proteomes" id="UP000271531">
    <property type="component" value="Unassembled WGS sequence"/>
</dbReference>
<comment type="caution">
    <text evidence="1">The sequence shown here is derived from an EMBL/GenBank/DDBJ whole genome shotgun (WGS) entry which is preliminary data.</text>
</comment>
<dbReference type="AlphaFoldDB" id="A0A3M6GC84"/>
<reference evidence="1 2" key="1">
    <citation type="submission" date="2018-08" db="EMBL/GenBank/DDBJ databases">
        <title>Recombination of ecologically and evolutionarily significant loci maintains genetic cohesion in the Pseudomonas syringae species complex.</title>
        <authorList>
            <person name="Dillon M."/>
            <person name="Thakur S."/>
            <person name="Almeida R.N.D."/>
            <person name="Weir B.S."/>
            <person name="Guttman D.S."/>
        </authorList>
    </citation>
    <scope>NUCLEOTIDE SEQUENCE [LARGE SCALE GENOMIC DNA]</scope>
    <source>
        <strain evidence="1 2">ICMP 4525</strain>
    </source>
</reference>